<dbReference type="InterPro" id="IPR013096">
    <property type="entry name" value="Cupin_2"/>
</dbReference>
<protein>
    <submittedName>
        <fullName evidence="2">Cupin domain-containing protein</fullName>
    </submittedName>
</protein>
<evidence type="ECO:0000313" key="2">
    <source>
        <dbReference type="EMBL" id="QQX52983.1"/>
    </source>
</evidence>
<dbReference type="Proteomes" id="UP000596176">
    <property type="component" value="Chromosome"/>
</dbReference>
<dbReference type="InterPro" id="IPR014710">
    <property type="entry name" value="RmlC-like_jellyroll"/>
</dbReference>
<dbReference type="RefSeq" id="WP_207976786.1">
    <property type="nucleotide sequence ID" value="NZ_CBCPJV010000043.1"/>
</dbReference>
<gene>
    <name evidence="2" type="ORF">JKX24_22940</name>
</gene>
<dbReference type="CDD" id="cd06981">
    <property type="entry name" value="cupin_reut_a1446"/>
    <property type="match status" value="1"/>
</dbReference>
<dbReference type="InterPro" id="IPR011051">
    <property type="entry name" value="RmlC_Cupin_sf"/>
</dbReference>
<dbReference type="SUPFAM" id="SSF51182">
    <property type="entry name" value="RmlC-like cupins"/>
    <property type="match status" value="1"/>
</dbReference>
<name>A0A7U0RNC5_SERPR</name>
<dbReference type="EMBL" id="CP068391">
    <property type="protein sequence ID" value="QQX52983.1"/>
    <property type="molecule type" value="Genomic_DNA"/>
</dbReference>
<sequence length="115" mass="13045">MMTNIFKHFPEAALQAEAETFETLLSQPNVKIERIISTGQSSPPDFWYCQPQSEWIMVLQGSAGLRFDNESDIRVLNSGDFVNIPAQCRHRVEWTDPNGPTVWLAVHYGVFNGAF</sequence>
<accession>A0A7U0RNC5</accession>
<evidence type="ECO:0000313" key="3">
    <source>
        <dbReference type="Proteomes" id="UP000596176"/>
    </source>
</evidence>
<dbReference type="GeneID" id="83699333"/>
<reference evidence="2 3" key="1">
    <citation type="submission" date="2021-01" db="EMBL/GenBank/DDBJ databases">
        <title>Chromosome sequence of Serratia proteamaculans strain 94 rif-r, isolated from spoiled beef.</title>
        <authorList>
            <person name="Zaytseva Y.V."/>
            <person name="Iablokov S.N."/>
            <person name="Klyukina A."/>
        </authorList>
    </citation>
    <scope>NUCLEOTIDE SEQUENCE [LARGE SCALE GENOMIC DNA]</scope>
    <source>
        <strain evidence="2 3">94 rif-r</strain>
    </source>
</reference>
<organism evidence="2 3">
    <name type="scientific">Serratia proteamaculans</name>
    <dbReference type="NCBI Taxonomy" id="28151"/>
    <lineage>
        <taxon>Bacteria</taxon>
        <taxon>Pseudomonadati</taxon>
        <taxon>Pseudomonadota</taxon>
        <taxon>Gammaproteobacteria</taxon>
        <taxon>Enterobacterales</taxon>
        <taxon>Yersiniaceae</taxon>
        <taxon>Serratia</taxon>
    </lineage>
</organism>
<dbReference type="AlphaFoldDB" id="A0A7U0RNC5"/>
<evidence type="ECO:0000259" key="1">
    <source>
        <dbReference type="Pfam" id="PF07883"/>
    </source>
</evidence>
<dbReference type="Pfam" id="PF07883">
    <property type="entry name" value="Cupin_2"/>
    <property type="match status" value="1"/>
</dbReference>
<proteinExistence type="predicted"/>
<dbReference type="Gene3D" id="2.60.120.10">
    <property type="entry name" value="Jelly Rolls"/>
    <property type="match status" value="1"/>
</dbReference>
<feature type="domain" description="Cupin type-2" evidence="1">
    <location>
        <begin position="39"/>
        <end position="106"/>
    </location>
</feature>